<evidence type="ECO:0000256" key="1">
    <source>
        <dbReference type="ARBA" id="ARBA00001478"/>
    </source>
</evidence>
<dbReference type="RefSeq" id="WP_083049496.1">
    <property type="nucleotide sequence ID" value="NZ_MWQY01000006.1"/>
</dbReference>
<dbReference type="OrthoDB" id="9808590at2"/>
<dbReference type="Proteomes" id="UP000192343">
    <property type="component" value="Unassembled WGS sequence"/>
</dbReference>
<dbReference type="InterPro" id="IPR017853">
    <property type="entry name" value="GH"/>
</dbReference>
<accession>A0A1Y1RZQ6</accession>
<dbReference type="SMART" id="SM00642">
    <property type="entry name" value="Aamy"/>
    <property type="match status" value="1"/>
</dbReference>
<dbReference type="GO" id="GO:0005975">
    <property type="term" value="P:carbohydrate metabolic process"/>
    <property type="evidence" value="ECO:0007669"/>
    <property type="project" value="InterPro"/>
</dbReference>
<dbReference type="InterPro" id="IPR001296">
    <property type="entry name" value="Glyco_trans_1"/>
</dbReference>
<dbReference type="EMBL" id="MWQY01000006">
    <property type="protein sequence ID" value="ORC36322.1"/>
    <property type="molecule type" value="Genomic_DNA"/>
</dbReference>
<organism evidence="6 7">
    <name type="scientific">Marispirochaeta aestuarii</name>
    <dbReference type="NCBI Taxonomy" id="1963862"/>
    <lineage>
        <taxon>Bacteria</taxon>
        <taxon>Pseudomonadati</taxon>
        <taxon>Spirochaetota</taxon>
        <taxon>Spirochaetia</taxon>
        <taxon>Spirochaetales</taxon>
        <taxon>Spirochaetaceae</taxon>
        <taxon>Marispirochaeta</taxon>
    </lineage>
</organism>
<dbReference type="STRING" id="1963862.B4O97_06960"/>
<evidence type="ECO:0000256" key="4">
    <source>
        <dbReference type="ARBA" id="ARBA00022679"/>
    </source>
</evidence>
<dbReference type="Gene3D" id="3.20.20.80">
    <property type="entry name" value="Glycosidases"/>
    <property type="match status" value="1"/>
</dbReference>
<comment type="catalytic activity">
    <reaction evidence="1">
        <text>[(1-&gt;4)-alpha-D-glucosyl](n) + ADP-alpha-D-glucose = [(1-&gt;4)-alpha-D-glucosyl](n+1) + ADP + H(+)</text>
        <dbReference type="Rhea" id="RHEA:18189"/>
        <dbReference type="Rhea" id="RHEA-COMP:9584"/>
        <dbReference type="Rhea" id="RHEA-COMP:9587"/>
        <dbReference type="ChEBI" id="CHEBI:15378"/>
        <dbReference type="ChEBI" id="CHEBI:15444"/>
        <dbReference type="ChEBI" id="CHEBI:57498"/>
        <dbReference type="ChEBI" id="CHEBI:456216"/>
        <dbReference type="EC" id="2.4.1.21"/>
    </reaction>
</comment>
<protein>
    <recommendedName>
        <fullName evidence="2">starch synthase</fullName>
        <ecNumber evidence="2">2.4.1.21</ecNumber>
    </recommendedName>
</protein>
<evidence type="ECO:0000313" key="7">
    <source>
        <dbReference type="Proteomes" id="UP000192343"/>
    </source>
</evidence>
<dbReference type="PANTHER" id="PTHR45825:SF11">
    <property type="entry name" value="ALPHA AMYLASE DOMAIN-CONTAINING PROTEIN"/>
    <property type="match status" value="1"/>
</dbReference>
<keyword evidence="4" id="KW-0808">Transferase</keyword>
<comment type="caution">
    <text evidence="6">The sequence shown here is derived from an EMBL/GenBank/DDBJ whole genome shotgun (WGS) entry which is preliminary data.</text>
</comment>
<evidence type="ECO:0000256" key="2">
    <source>
        <dbReference type="ARBA" id="ARBA00012588"/>
    </source>
</evidence>
<evidence type="ECO:0000259" key="5">
    <source>
        <dbReference type="SMART" id="SM00642"/>
    </source>
</evidence>
<evidence type="ECO:0000256" key="3">
    <source>
        <dbReference type="ARBA" id="ARBA00022676"/>
    </source>
</evidence>
<evidence type="ECO:0000313" key="6">
    <source>
        <dbReference type="EMBL" id="ORC36322.1"/>
    </source>
</evidence>
<gene>
    <name evidence="6" type="ORF">B4O97_06960</name>
</gene>
<proteinExistence type="predicted"/>
<dbReference type="SUPFAM" id="SSF51445">
    <property type="entry name" value="(Trans)glycosidases"/>
    <property type="match status" value="1"/>
</dbReference>
<dbReference type="PANTHER" id="PTHR45825">
    <property type="entry name" value="GRANULE-BOUND STARCH SYNTHASE 1, CHLOROPLASTIC/AMYLOPLASTIC"/>
    <property type="match status" value="1"/>
</dbReference>
<dbReference type="Pfam" id="PF00534">
    <property type="entry name" value="Glycos_transf_1"/>
    <property type="match status" value="1"/>
</dbReference>
<dbReference type="Gene3D" id="3.40.50.2000">
    <property type="entry name" value="Glycogen Phosphorylase B"/>
    <property type="match status" value="2"/>
</dbReference>
<feature type="domain" description="Glycosyl hydrolase family 13 catalytic" evidence="5">
    <location>
        <begin position="447"/>
        <end position="851"/>
    </location>
</feature>
<dbReference type="SUPFAM" id="SSF53756">
    <property type="entry name" value="UDP-Glycosyltransferase/glycogen phosphorylase"/>
    <property type="match status" value="1"/>
</dbReference>
<dbReference type="Pfam" id="PF08323">
    <property type="entry name" value="Glyco_transf_5"/>
    <property type="match status" value="1"/>
</dbReference>
<sequence length="1632" mass="185553">MRWSPSELLPSALLRFREDELGLVSASDIEYELQEAASQFRSFAFIPDLSLAAGALESAGAEDTWDTFIPLRNRIIDEASVKEPSVKRRFYSQGRISTRLLHALVIVHRAVQQLNNPLLPGRRFVLIKERPGSPTIFHLSPETSLLSYVNAGPPEQEQPSIYLGLNLLDVVITGLAEGDDTYYHSFLEILKIEERAIETGYTHTEGLTEAQKGSLDQLLDKIISLSEVFQSRPEPLPGKTQPFSSQQREQILVLLDSRLPGDSGLFNYDDCRRGIDTLEKLAREYKSRNKEDSLREVVRLLTAASGHDIHEVRNRANIALERVFAPKEYDAPLATRFETILSGSRHRFSFSLPKSRSGYFVRVYGDRSSGELVLDGDLDYTDLPLRQNPATGRYEASRLFRTLGNYDWVVFRKLKNGGRWLDGLSGRINVLPDLDGELVLEIFPDIHGHTRLYWRSENPGMVYNERGQIIRTGTFTDVAAHLEDIKTRYNISAVYILGAQKRGSNREDWAPEAQSPSPFAPMSMTELEPKLGGEEAFTALVAEAHRLGIKVIVDVIPHLNRHSRELPDEYAVRTYDEGGNLVVRASTDGRYGSWNDGKLLNYRKFAVWQWLADSVCTLIEKYDIDGIRFDSSHAVPVMMKRNNYPFIHGEYRSRESLVEGDIIDNTREYDHLVTTSYYDSSCAELIAVPFHYYLSLRVHRLLRHLGKRYFVNLAECYWGREQYLSRTGTVPYNSSLFKICENIIHGKTDVREIYHIYQNYFPSILPPGAQMLGILGNHDERRALNTFGRRGYRAAVMLTSFLSSIILDFEGSAEGESWKVFLDNIYVNWNDFEREAYRGTVDFYTELYNEHRNNRGPAYLVWAGNPMVAAALRFNSEVGFIGAFNFADRDENASIRFDDPRLPLEDEAYYHVSDPIYSAVTGMSGWYTGAELRHSRVEMLIPHTDRYKVLVLRRISTAEERKKVYPELLRQSIYRLCSAGSRTAVSAALFYNEMKAHAGSYREFTTYISKTLAPLMQDNPEALRLGLKRFLYYLWRDEADHSENPVWAYLADMRKDADPTVRETGEYLQYSYRGGSLVFLSAEADPFSKSGGLANVVYELPRELANMGESAVVITPLYRQGDAKSVQKMEQACRRYNVSYTGRNVRFWILDQEYEAGVHTAMVDGIRYYLLEHHEFFDGLYYGVTGAERLRRRVALSRAAAELVREFSLDPLVIFTNDAYSGIFSAIVRSDPRYAGQPVFDRASLVHIIHNGGWQYFDAYRRWEAGNDLFRLFNLAGHEYWRFEDPQEAVKINCMAAGIRSANKVVTVSPSYAKQIQIASDGMEKILHDVSGINNGVGGDFRKRALQRLEEEKFLEKNIGALYSCIEKDPLLKNQLEEKYAEILVPGEIEALKQGRRRRLLERLRIKLLLQLTRGLQVDPDTPLFVMIHRLTEQKGFQLLLEASEGVFTTLGYQGIIGGAVAGGDERGDEIARGLMSLKDWFPGQVSVGIGFQDVRIPLLGADLFLMPSMHEPGGISQLEAFACGCFVCARATGGLRDTVHGMVKEKRTLRGNGVLFSDYSAVAFYDAMQRFHQIYSEESPETLESARQRMEKDIFSWRKPAENYRDLVYSMKEIIPLGGNATLASGSTKGV</sequence>
<name>A0A1Y1RZQ6_9SPIO</name>
<reference evidence="6 7" key="1">
    <citation type="submission" date="2017-03" db="EMBL/GenBank/DDBJ databases">
        <title>Draft Genome sequence of Marispirochaeta sp. strain JC444.</title>
        <authorList>
            <person name="Shivani Y."/>
            <person name="Subhash Y."/>
            <person name="Sasikala C."/>
            <person name="Ramana C."/>
        </authorList>
    </citation>
    <scope>NUCLEOTIDE SEQUENCE [LARGE SCALE GENOMIC DNA]</scope>
    <source>
        <strain evidence="6 7">JC444</strain>
    </source>
</reference>
<keyword evidence="3" id="KW-0328">Glycosyltransferase</keyword>
<dbReference type="InterPro" id="IPR013534">
    <property type="entry name" value="Starch_synth_cat_dom"/>
</dbReference>
<dbReference type="EC" id="2.4.1.21" evidence="2"/>
<keyword evidence="7" id="KW-1185">Reference proteome</keyword>
<dbReference type="InterPro" id="IPR006047">
    <property type="entry name" value="GH13_cat_dom"/>
</dbReference>
<dbReference type="GO" id="GO:0009011">
    <property type="term" value="F:alpha-1,4-glucan glucosyltransferase (ADP-glucose donor) activity"/>
    <property type="evidence" value="ECO:0007669"/>
    <property type="project" value="UniProtKB-EC"/>
</dbReference>